<comment type="similarity">
    <text evidence="2">Belongs to the FAH family.</text>
</comment>
<comment type="caution">
    <text evidence="6">The sequence shown here is derived from an EMBL/GenBank/DDBJ whole genome shotgun (WGS) entry which is preliminary data.</text>
</comment>
<dbReference type="Proteomes" id="UP001595848">
    <property type="component" value="Unassembled WGS sequence"/>
</dbReference>
<name>A0ABV8NYY7_9BURK</name>
<comment type="cofactor">
    <cofactor evidence="1">
        <name>Mg(2+)</name>
        <dbReference type="ChEBI" id="CHEBI:18420"/>
    </cofactor>
</comment>
<evidence type="ECO:0000259" key="4">
    <source>
        <dbReference type="Pfam" id="PF01557"/>
    </source>
</evidence>
<organism evidence="6 7">
    <name type="scientific">Candidimonas humi</name>
    <dbReference type="NCBI Taxonomy" id="683355"/>
    <lineage>
        <taxon>Bacteria</taxon>
        <taxon>Pseudomonadati</taxon>
        <taxon>Pseudomonadota</taxon>
        <taxon>Betaproteobacteria</taxon>
        <taxon>Burkholderiales</taxon>
        <taxon>Alcaligenaceae</taxon>
        <taxon>Candidimonas</taxon>
    </lineage>
</organism>
<evidence type="ECO:0000256" key="1">
    <source>
        <dbReference type="ARBA" id="ARBA00001946"/>
    </source>
</evidence>
<dbReference type="Pfam" id="PF01557">
    <property type="entry name" value="FAA_hydrolase"/>
    <property type="match status" value="1"/>
</dbReference>
<dbReference type="EC" id="3.7.-.-" evidence="6"/>
<evidence type="ECO:0000256" key="2">
    <source>
        <dbReference type="ARBA" id="ARBA00010211"/>
    </source>
</evidence>
<protein>
    <submittedName>
        <fullName evidence="6">Fumarylacetoacetate hydrolase family protein</fullName>
        <ecNumber evidence="6">3.7.-.-</ecNumber>
    </submittedName>
</protein>
<evidence type="ECO:0000313" key="6">
    <source>
        <dbReference type="EMBL" id="MFC4200692.1"/>
    </source>
</evidence>
<accession>A0ABV8NYY7</accession>
<sequence>MRWIRYTDQTGTHYGQLEGERVRRVDGTPFDAWTATDELTTLDRVRLEVPVVPRTFYCAGLNYAAHAIEAARKQGQEPRLPKHADIGYRANNALVAHGDNVIIPADARTVHYEGELVVVIGKQARHLAPEQALDCVLGYTIGNDVSERNWQRSDRTFWRAKNTDTFKPMGPWIDTGFDPAHARTRVSVNGVPKTEFPTGAMIYDVQTFISAMSRYLTLWPGDVIWMGTDGASPDLRGGDVVEIEITGLGTLRNTFVQEQ</sequence>
<gene>
    <name evidence="6" type="ORF">ACFOY1_06985</name>
</gene>
<feature type="domain" description="Fumarylacetoacetase-like C-terminal" evidence="4">
    <location>
        <begin position="56"/>
        <end position="256"/>
    </location>
</feature>
<keyword evidence="7" id="KW-1185">Reference proteome</keyword>
<keyword evidence="6" id="KW-0378">Hydrolase</keyword>
<reference evidence="7" key="1">
    <citation type="journal article" date="2019" name="Int. J. Syst. Evol. Microbiol.">
        <title>The Global Catalogue of Microorganisms (GCM) 10K type strain sequencing project: providing services to taxonomists for standard genome sequencing and annotation.</title>
        <authorList>
            <consortium name="The Broad Institute Genomics Platform"/>
            <consortium name="The Broad Institute Genome Sequencing Center for Infectious Disease"/>
            <person name="Wu L."/>
            <person name="Ma J."/>
        </authorList>
    </citation>
    <scope>NUCLEOTIDE SEQUENCE [LARGE SCALE GENOMIC DNA]</scope>
    <source>
        <strain evidence="7">LMG 24813</strain>
    </source>
</reference>
<dbReference type="PANTHER" id="PTHR42796">
    <property type="entry name" value="FUMARYLACETOACETATE HYDROLASE DOMAIN-CONTAINING PROTEIN 2A-RELATED"/>
    <property type="match status" value="1"/>
</dbReference>
<dbReference type="GO" id="GO:0016787">
    <property type="term" value="F:hydrolase activity"/>
    <property type="evidence" value="ECO:0007669"/>
    <property type="project" value="UniProtKB-KW"/>
</dbReference>
<dbReference type="PANTHER" id="PTHR42796:SF4">
    <property type="entry name" value="FUMARYLACETOACETATE HYDROLASE DOMAIN-CONTAINING PROTEIN 2A"/>
    <property type="match status" value="1"/>
</dbReference>
<evidence type="ECO:0000313" key="7">
    <source>
        <dbReference type="Proteomes" id="UP001595848"/>
    </source>
</evidence>
<proteinExistence type="inferred from homology"/>
<feature type="domain" description="Rv2993c-like N-terminal" evidence="5">
    <location>
        <begin position="1"/>
        <end position="50"/>
    </location>
</feature>
<evidence type="ECO:0000256" key="3">
    <source>
        <dbReference type="ARBA" id="ARBA00022723"/>
    </source>
</evidence>
<dbReference type="InterPro" id="IPR018833">
    <property type="entry name" value="Rv2993c-like_N"/>
</dbReference>
<dbReference type="EMBL" id="JBHSBV010000002">
    <property type="protein sequence ID" value="MFC4200692.1"/>
    <property type="molecule type" value="Genomic_DNA"/>
</dbReference>
<dbReference type="InterPro" id="IPR051121">
    <property type="entry name" value="FAH"/>
</dbReference>
<dbReference type="Pfam" id="PF10370">
    <property type="entry name" value="Rv2993c-like_N"/>
    <property type="match status" value="1"/>
</dbReference>
<dbReference type="InterPro" id="IPR011234">
    <property type="entry name" value="Fumarylacetoacetase-like_C"/>
</dbReference>
<keyword evidence="3" id="KW-0479">Metal-binding</keyword>
<evidence type="ECO:0000259" key="5">
    <source>
        <dbReference type="Pfam" id="PF10370"/>
    </source>
</evidence>
<dbReference type="RefSeq" id="WP_217964074.1">
    <property type="nucleotide sequence ID" value="NZ_JAHTBN010000003.1"/>
</dbReference>